<evidence type="ECO:0000256" key="8">
    <source>
        <dbReference type="SAM" id="MobiDB-lite"/>
    </source>
</evidence>
<evidence type="ECO:0000313" key="9">
    <source>
        <dbReference type="EMBL" id="BCJ90019.1"/>
    </source>
</evidence>
<dbReference type="Gene3D" id="3.40.50.150">
    <property type="entry name" value="Vaccinia Virus protein VP39"/>
    <property type="match status" value="1"/>
</dbReference>
<dbReference type="InterPro" id="IPR001525">
    <property type="entry name" value="C5_MeTfrase"/>
</dbReference>
<feature type="active site" evidence="7">
    <location>
        <position position="104"/>
    </location>
</feature>
<evidence type="ECO:0000256" key="4">
    <source>
        <dbReference type="ARBA" id="ARBA00022691"/>
    </source>
</evidence>
<dbReference type="Gene3D" id="3.90.120.10">
    <property type="entry name" value="DNA Methylase, subunit A, domain 2"/>
    <property type="match status" value="1"/>
</dbReference>
<reference evidence="9 10" key="1">
    <citation type="submission" date="2020-08" db="EMBL/GenBank/DDBJ databases">
        <title>Genome sequence of Rhizobiales bacterium strain IZ6.</title>
        <authorList>
            <person name="Nakai R."/>
            <person name="Naganuma T."/>
        </authorList>
    </citation>
    <scope>NUCLEOTIDE SEQUENCE [LARGE SCALE GENOMIC DNA]</scope>
    <source>
        <strain evidence="9 10">IZ6</strain>
    </source>
</reference>
<dbReference type="GO" id="GO:0044027">
    <property type="term" value="P:negative regulation of gene expression via chromosomal CpG island methylation"/>
    <property type="evidence" value="ECO:0007669"/>
    <property type="project" value="TreeGrafter"/>
</dbReference>
<evidence type="ECO:0000256" key="7">
    <source>
        <dbReference type="PROSITE-ProRule" id="PRU01016"/>
    </source>
</evidence>
<keyword evidence="5" id="KW-0680">Restriction system</keyword>
<dbReference type="InterPro" id="IPR029063">
    <property type="entry name" value="SAM-dependent_MTases_sf"/>
</dbReference>
<comment type="similarity">
    <text evidence="7">Belongs to the class I-like SAM-binding methyltransferase superfamily. C5-methyltransferase family.</text>
</comment>
<dbReference type="Proteomes" id="UP000515317">
    <property type="component" value="Chromosome"/>
</dbReference>
<organism evidence="9 10">
    <name type="scientific">Terrihabitans soli</name>
    <dbReference type="NCBI Taxonomy" id="708113"/>
    <lineage>
        <taxon>Bacteria</taxon>
        <taxon>Pseudomonadati</taxon>
        <taxon>Pseudomonadota</taxon>
        <taxon>Alphaproteobacteria</taxon>
        <taxon>Hyphomicrobiales</taxon>
        <taxon>Terrihabitans</taxon>
    </lineage>
</organism>
<dbReference type="EMBL" id="AP023361">
    <property type="protein sequence ID" value="BCJ90019.1"/>
    <property type="molecule type" value="Genomic_DNA"/>
</dbReference>
<dbReference type="GO" id="GO:0003677">
    <property type="term" value="F:DNA binding"/>
    <property type="evidence" value="ECO:0007669"/>
    <property type="project" value="TreeGrafter"/>
</dbReference>
<keyword evidence="10" id="KW-1185">Reference proteome</keyword>
<evidence type="ECO:0000256" key="1">
    <source>
        <dbReference type="ARBA" id="ARBA00011975"/>
    </source>
</evidence>
<sequence length="815" mass="88715">MNVHTPSALLPFDYIAGGWAERLGPQYRYILDYFAGGGGASEGIKQALGRSPDFAINHDPEALALHEANHPETTHLQESVFKANPFNLIGPKGKIGLVWYSPDCKHFSKAKGGKPVEKEIRGLAWVVPKTIADCEPECRPDVIILENVEEFQDWGPLTADNMPDKSRKGEEFKRWTKALRKLGYVLEWRELRACDFGAPTIRKRFFLIGRRDGKPIVWPEPTHKPKSVNEDGIVTAWAKGHGLTLADLQSLKPWRTAAEIIDWSKRGYSIFMSKDEATKLREGTGVRVNRPLEPATLRRVAKGVHRFVLTAADPFLVLINHEGDGFRGQALTEPMCTLTARRDAHGVVSPTLARVAHGDEDRSGKKRGKGEHSIEEPLPTVMASPEFATVQTHLVRTDMTSAHERNGVYDLEEPLRTQMSSNAFAAVQTHLMTMRNSEKPHTDSNEPTHTITAGGAGLAAVEAHLVAPHIQAAQHGGSMRDGDEPVHTITASRKDQNCLAAVHLTKFTTGSVGQMPTEPVPTLTCAHSDYHPGGALPLGVVEAHLAAGTMVQMGYGEHEGQPPRALDIDKPLGTAVAQGNKFAAVTADLHAAFIAQNNNHNGEEGHAGRDAEQPLSTICGSGSHAAVASAGLINMRGSDRRMAGTDKPVNTITGQGNHLGAIGVTLIKYYGTDQKPDLRAPLDTATTKDRFGLVEVETASLDLSEEQRYAAWWCARFMEDYGPEEPKPLYPHSRASMLGVGGYVVVDITLRMLMPRELYSAQGFPPDYKIDIDYKGKPLSKAAQTRMCGNSVPPPLARALVAANCPHLAVQSEAA</sequence>
<keyword evidence="2 7" id="KW-0489">Methyltransferase</keyword>
<evidence type="ECO:0000256" key="6">
    <source>
        <dbReference type="ARBA" id="ARBA00047422"/>
    </source>
</evidence>
<proteinExistence type="inferred from homology"/>
<protein>
    <recommendedName>
        <fullName evidence="1">DNA (cytosine-5-)-methyltransferase</fullName>
        <ecNumber evidence="1">2.1.1.37</ecNumber>
    </recommendedName>
</protein>
<dbReference type="PANTHER" id="PTHR10629">
    <property type="entry name" value="CYTOSINE-SPECIFIC METHYLTRANSFERASE"/>
    <property type="match status" value="1"/>
</dbReference>
<dbReference type="GO" id="GO:0032259">
    <property type="term" value="P:methylation"/>
    <property type="evidence" value="ECO:0007669"/>
    <property type="project" value="UniProtKB-KW"/>
</dbReference>
<dbReference type="EC" id="2.1.1.37" evidence="1"/>
<evidence type="ECO:0000256" key="5">
    <source>
        <dbReference type="ARBA" id="ARBA00022747"/>
    </source>
</evidence>
<comment type="catalytic activity">
    <reaction evidence="6">
        <text>a 2'-deoxycytidine in DNA + S-adenosyl-L-methionine = a 5-methyl-2'-deoxycytidine in DNA + S-adenosyl-L-homocysteine + H(+)</text>
        <dbReference type="Rhea" id="RHEA:13681"/>
        <dbReference type="Rhea" id="RHEA-COMP:11369"/>
        <dbReference type="Rhea" id="RHEA-COMP:11370"/>
        <dbReference type="ChEBI" id="CHEBI:15378"/>
        <dbReference type="ChEBI" id="CHEBI:57856"/>
        <dbReference type="ChEBI" id="CHEBI:59789"/>
        <dbReference type="ChEBI" id="CHEBI:85452"/>
        <dbReference type="ChEBI" id="CHEBI:85454"/>
        <dbReference type="EC" id="2.1.1.37"/>
    </reaction>
</comment>
<dbReference type="PROSITE" id="PS51679">
    <property type="entry name" value="SAM_MT_C5"/>
    <property type="match status" value="1"/>
</dbReference>
<keyword evidence="4 7" id="KW-0949">S-adenosyl-L-methionine</keyword>
<dbReference type="KEGG" id="tso:IZ6_07540"/>
<evidence type="ECO:0000313" key="10">
    <source>
        <dbReference type="Proteomes" id="UP000515317"/>
    </source>
</evidence>
<dbReference type="Pfam" id="PF00145">
    <property type="entry name" value="DNA_methylase"/>
    <property type="match status" value="2"/>
</dbReference>
<keyword evidence="3 7" id="KW-0808">Transferase</keyword>
<evidence type="ECO:0000256" key="3">
    <source>
        <dbReference type="ARBA" id="ARBA00022679"/>
    </source>
</evidence>
<gene>
    <name evidence="9" type="ORF">IZ6_07540</name>
</gene>
<dbReference type="PRINTS" id="PR00105">
    <property type="entry name" value="C5METTRFRASE"/>
</dbReference>
<dbReference type="AlphaFoldDB" id="A0A6S6QM67"/>
<dbReference type="RefSeq" id="WP_222876680.1">
    <property type="nucleotide sequence ID" value="NZ_AP023361.1"/>
</dbReference>
<evidence type="ECO:0000256" key="2">
    <source>
        <dbReference type="ARBA" id="ARBA00022603"/>
    </source>
</evidence>
<feature type="region of interest" description="Disordered" evidence="8">
    <location>
        <begin position="356"/>
        <end position="386"/>
    </location>
</feature>
<name>A0A6S6QM67_9HYPH</name>
<accession>A0A6S6QM67</accession>
<dbReference type="PANTHER" id="PTHR10629:SF52">
    <property type="entry name" value="DNA (CYTOSINE-5)-METHYLTRANSFERASE 1"/>
    <property type="match status" value="1"/>
</dbReference>
<dbReference type="SUPFAM" id="SSF53335">
    <property type="entry name" value="S-adenosyl-L-methionine-dependent methyltransferases"/>
    <property type="match status" value="1"/>
</dbReference>
<dbReference type="GO" id="GO:0009307">
    <property type="term" value="P:DNA restriction-modification system"/>
    <property type="evidence" value="ECO:0007669"/>
    <property type="project" value="UniProtKB-KW"/>
</dbReference>
<dbReference type="InterPro" id="IPR050390">
    <property type="entry name" value="C5-Methyltransferase"/>
</dbReference>
<dbReference type="REBASE" id="439057">
    <property type="entry name" value="M.RbaIZ6ORF7540P"/>
</dbReference>
<dbReference type="GO" id="GO:0003886">
    <property type="term" value="F:DNA (cytosine-5-)-methyltransferase activity"/>
    <property type="evidence" value="ECO:0007669"/>
    <property type="project" value="UniProtKB-EC"/>
</dbReference>